<evidence type="ECO:0000313" key="2">
    <source>
        <dbReference type="Proteomes" id="UP001501495"/>
    </source>
</evidence>
<evidence type="ECO:0000313" key="1">
    <source>
        <dbReference type="EMBL" id="GAA4121986.1"/>
    </source>
</evidence>
<reference evidence="2" key="1">
    <citation type="journal article" date="2019" name="Int. J. Syst. Evol. Microbiol.">
        <title>The Global Catalogue of Microorganisms (GCM) 10K type strain sequencing project: providing services to taxonomists for standard genome sequencing and annotation.</title>
        <authorList>
            <consortium name="The Broad Institute Genomics Platform"/>
            <consortium name="The Broad Institute Genome Sequencing Center for Infectious Disease"/>
            <person name="Wu L."/>
            <person name="Ma J."/>
        </authorList>
    </citation>
    <scope>NUCLEOTIDE SEQUENCE [LARGE SCALE GENOMIC DNA]</scope>
    <source>
        <strain evidence="2">JCM 16703</strain>
    </source>
</reference>
<name>A0ABP7XM63_9ACTN</name>
<protein>
    <submittedName>
        <fullName evidence="1">Uncharacterized protein</fullName>
    </submittedName>
</protein>
<proteinExistence type="predicted"/>
<sequence>MDASPRSFEPIGPEELGRIATFVGHGDARRTASRPELAGRLVAGCLAQGAAAHLLDGVTGVKDLDVWLFYDTRGIRFVHGLARNRLDYGPSRFGRHPDDPPRFTGRRVDVMARSVPDDAPRRTGTIGDIDPADGVRAWLAGPQDSPRHLRRRPVVLLWPTGRLGEVVWRGRG</sequence>
<organism evidence="1 2">
    <name type="scientific">Nocardioides fonticola</name>
    <dbReference type="NCBI Taxonomy" id="450363"/>
    <lineage>
        <taxon>Bacteria</taxon>
        <taxon>Bacillati</taxon>
        <taxon>Actinomycetota</taxon>
        <taxon>Actinomycetes</taxon>
        <taxon>Propionibacteriales</taxon>
        <taxon>Nocardioidaceae</taxon>
        <taxon>Nocardioides</taxon>
    </lineage>
</organism>
<dbReference type="RefSeq" id="WP_344734011.1">
    <property type="nucleotide sequence ID" value="NZ_BAAAZH010000020.1"/>
</dbReference>
<accession>A0ABP7XM63</accession>
<gene>
    <name evidence="1" type="ORF">GCM10022215_27430</name>
</gene>
<dbReference type="Proteomes" id="UP001501495">
    <property type="component" value="Unassembled WGS sequence"/>
</dbReference>
<dbReference type="EMBL" id="BAAAZH010000020">
    <property type="protein sequence ID" value="GAA4121986.1"/>
    <property type="molecule type" value="Genomic_DNA"/>
</dbReference>
<keyword evidence="2" id="KW-1185">Reference proteome</keyword>
<comment type="caution">
    <text evidence="1">The sequence shown here is derived from an EMBL/GenBank/DDBJ whole genome shotgun (WGS) entry which is preliminary data.</text>
</comment>